<keyword evidence="9" id="KW-1185">Reference proteome</keyword>
<gene>
    <name evidence="8" type="ORF">TRIATDRAFT_12417</name>
</gene>
<dbReference type="OrthoDB" id="3862662at2759"/>
<dbReference type="HOGENOM" id="CLU_007531_2_0_1"/>
<dbReference type="eggNOG" id="ENOG502SR1H">
    <property type="taxonomic scope" value="Eukaryota"/>
</dbReference>
<evidence type="ECO:0000313" key="8">
    <source>
        <dbReference type="EMBL" id="EHK51079.1"/>
    </source>
</evidence>
<dbReference type="PANTHER" id="PTHR47338:SF10">
    <property type="entry name" value="TRANSCRIPTION FACTOR DOMAIN-CONTAINING PROTEIN-RELATED"/>
    <property type="match status" value="1"/>
</dbReference>
<feature type="non-terminal residue" evidence="8">
    <location>
        <position position="1"/>
    </location>
</feature>
<feature type="non-terminal residue" evidence="8">
    <location>
        <position position="458"/>
    </location>
</feature>
<accession>G9NE46</accession>
<dbReference type="CDD" id="cd12148">
    <property type="entry name" value="fungal_TF_MHR"/>
    <property type="match status" value="1"/>
</dbReference>
<dbReference type="PANTHER" id="PTHR47338">
    <property type="entry name" value="ZN(II)2CYS6 TRANSCRIPTION FACTOR (EUROFUNG)-RELATED"/>
    <property type="match status" value="1"/>
</dbReference>
<dbReference type="InterPro" id="IPR050815">
    <property type="entry name" value="TF_fung"/>
</dbReference>
<protein>
    <recommendedName>
        <fullName evidence="7">Xylanolytic transcriptional activator regulatory domain-containing protein</fullName>
    </recommendedName>
</protein>
<comment type="subcellular location">
    <subcellularLocation>
        <location evidence="1">Nucleus</location>
    </subcellularLocation>
</comment>
<evidence type="ECO:0000256" key="5">
    <source>
        <dbReference type="ARBA" id="ARBA00023242"/>
    </source>
</evidence>
<dbReference type="GO" id="GO:0003677">
    <property type="term" value="F:DNA binding"/>
    <property type="evidence" value="ECO:0007669"/>
    <property type="project" value="InterPro"/>
</dbReference>
<keyword evidence="4" id="KW-0804">Transcription</keyword>
<organism evidence="8 9">
    <name type="scientific">Hypocrea atroviridis (strain ATCC 20476 / IMI 206040)</name>
    <name type="common">Trichoderma atroviride</name>
    <dbReference type="NCBI Taxonomy" id="452589"/>
    <lineage>
        <taxon>Eukaryota</taxon>
        <taxon>Fungi</taxon>
        <taxon>Dikarya</taxon>
        <taxon>Ascomycota</taxon>
        <taxon>Pezizomycotina</taxon>
        <taxon>Sordariomycetes</taxon>
        <taxon>Hypocreomycetidae</taxon>
        <taxon>Hypocreales</taxon>
        <taxon>Hypocreaceae</taxon>
        <taxon>Trichoderma</taxon>
    </lineage>
</organism>
<dbReference type="GO" id="GO:0006351">
    <property type="term" value="P:DNA-templated transcription"/>
    <property type="evidence" value="ECO:0007669"/>
    <property type="project" value="InterPro"/>
</dbReference>
<dbReference type="GO" id="GO:0008270">
    <property type="term" value="F:zinc ion binding"/>
    <property type="evidence" value="ECO:0007669"/>
    <property type="project" value="InterPro"/>
</dbReference>
<evidence type="ECO:0000256" key="1">
    <source>
        <dbReference type="ARBA" id="ARBA00004123"/>
    </source>
</evidence>
<feature type="region of interest" description="Disordered" evidence="6">
    <location>
        <begin position="289"/>
        <end position="310"/>
    </location>
</feature>
<proteinExistence type="predicted"/>
<keyword evidence="5" id="KW-0539">Nucleus</keyword>
<feature type="domain" description="Xylanolytic transcriptional activator regulatory" evidence="7">
    <location>
        <begin position="101"/>
        <end position="183"/>
    </location>
</feature>
<name>G9NE46_HYPAI</name>
<dbReference type="Proteomes" id="UP000005426">
    <property type="component" value="Unassembled WGS sequence"/>
</dbReference>
<dbReference type="AlphaFoldDB" id="G9NE46"/>
<evidence type="ECO:0000313" key="9">
    <source>
        <dbReference type="Proteomes" id="UP000005426"/>
    </source>
</evidence>
<dbReference type="GO" id="GO:0005634">
    <property type="term" value="C:nucleus"/>
    <property type="evidence" value="ECO:0007669"/>
    <property type="project" value="UniProtKB-SubCell"/>
</dbReference>
<evidence type="ECO:0000256" key="6">
    <source>
        <dbReference type="SAM" id="MobiDB-lite"/>
    </source>
</evidence>
<dbReference type="InterPro" id="IPR007219">
    <property type="entry name" value="XnlR_reg_dom"/>
</dbReference>
<dbReference type="SMART" id="SM00906">
    <property type="entry name" value="Fungal_trans"/>
    <property type="match status" value="1"/>
</dbReference>
<comment type="caution">
    <text evidence="8">The sequence shown here is derived from an EMBL/GenBank/DDBJ whole genome shotgun (WGS) entry which is preliminary data.</text>
</comment>
<dbReference type="STRING" id="452589.G9NE46"/>
<keyword evidence="2" id="KW-0479">Metal-binding</keyword>
<dbReference type="GO" id="GO:0000981">
    <property type="term" value="F:DNA-binding transcription factor activity, RNA polymerase II-specific"/>
    <property type="evidence" value="ECO:0007669"/>
    <property type="project" value="InterPro"/>
</dbReference>
<dbReference type="EMBL" id="ABDG02000010">
    <property type="protein sequence ID" value="EHK51079.1"/>
    <property type="molecule type" value="Genomic_DNA"/>
</dbReference>
<dbReference type="OMA" id="QTIHAMI"/>
<evidence type="ECO:0000256" key="4">
    <source>
        <dbReference type="ARBA" id="ARBA00023163"/>
    </source>
</evidence>
<dbReference type="Pfam" id="PF04082">
    <property type="entry name" value="Fungal_trans"/>
    <property type="match status" value="1"/>
</dbReference>
<evidence type="ECO:0000256" key="3">
    <source>
        <dbReference type="ARBA" id="ARBA00023015"/>
    </source>
</evidence>
<evidence type="ECO:0000259" key="7">
    <source>
        <dbReference type="SMART" id="SM00906"/>
    </source>
</evidence>
<evidence type="ECO:0000256" key="2">
    <source>
        <dbReference type="ARBA" id="ARBA00022723"/>
    </source>
</evidence>
<reference evidence="8 9" key="1">
    <citation type="journal article" date="2011" name="Genome Biol.">
        <title>Comparative genome sequence analysis underscores mycoparasitism as the ancestral life style of Trichoderma.</title>
        <authorList>
            <person name="Kubicek C.P."/>
            <person name="Herrera-Estrella A."/>
            <person name="Seidl-Seiboth V."/>
            <person name="Martinez D.A."/>
            <person name="Druzhinina I.S."/>
            <person name="Thon M."/>
            <person name="Zeilinger S."/>
            <person name="Casas-Flores S."/>
            <person name="Horwitz B.A."/>
            <person name="Mukherjee P.K."/>
            <person name="Mukherjee M."/>
            <person name="Kredics L."/>
            <person name="Alcaraz L.D."/>
            <person name="Aerts A."/>
            <person name="Antal Z."/>
            <person name="Atanasova L."/>
            <person name="Cervantes-Badillo M.G."/>
            <person name="Challacombe J."/>
            <person name="Chertkov O."/>
            <person name="McCluskey K."/>
            <person name="Coulpier F."/>
            <person name="Deshpande N."/>
            <person name="von Doehren H."/>
            <person name="Ebbole D.J."/>
            <person name="Esquivel-Naranjo E.U."/>
            <person name="Fekete E."/>
            <person name="Flipphi M."/>
            <person name="Glaser F."/>
            <person name="Gomez-Rodriguez E.Y."/>
            <person name="Gruber S."/>
            <person name="Han C."/>
            <person name="Henrissat B."/>
            <person name="Hermosa R."/>
            <person name="Hernandez-Onate M."/>
            <person name="Karaffa L."/>
            <person name="Kosti I."/>
            <person name="Le Crom S."/>
            <person name="Lindquist E."/>
            <person name="Lucas S."/>
            <person name="Luebeck M."/>
            <person name="Luebeck P.S."/>
            <person name="Margeot A."/>
            <person name="Metz B."/>
            <person name="Misra M."/>
            <person name="Nevalainen H."/>
            <person name="Omann M."/>
            <person name="Packer N."/>
            <person name="Perrone G."/>
            <person name="Uresti-Rivera E.E."/>
            <person name="Salamov A."/>
            <person name="Schmoll M."/>
            <person name="Seiboth B."/>
            <person name="Shapiro H."/>
            <person name="Sukno S."/>
            <person name="Tamayo-Ramos J.A."/>
            <person name="Tisch D."/>
            <person name="Wiest A."/>
            <person name="Wilkinson H.H."/>
            <person name="Zhang M."/>
            <person name="Coutinho P.M."/>
            <person name="Kenerley C.M."/>
            <person name="Monte E."/>
            <person name="Baker S.E."/>
            <person name="Grigoriev I.V."/>
        </authorList>
    </citation>
    <scope>NUCLEOTIDE SEQUENCE [LARGE SCALE GENOMIC DNA]</scope>
    <source>
        <strain evidence="9">ATCC 20476 / IMI 206040</strain>
    </source>
</reference>
<sequence>LPSIALFHRPTFQHRLYNELSPEQSTALLASMFSLSARHLYNDKSNVRKSVLDPSKFYKIASTLVHTQLQNCGDKPPPLVLLQTFIITTYYELVSGVRGIAWRSLGAAIRIAYELRLHLVDLPLRLSPTSTDSDSVNVWIAKEERRRVWWTLWELEVFASFIRRSPLGMDLNQHATLLPVGDTCWFNGEKSASCFFEPDPVLRWKALKKSDNESGRAWFIVINSFLNDAHYLTNPSVPVEPSGEDDLPYYARRHSTSKQRTSQASKLAVLDNCVSCFDMSLPQQLRFRPERLHSPSLGQNKPDTHRKESEKQTIHAMIHLAKIMILHKDCFHHSRRGAESRDGIGIFGNKTSPTLDEANSYSNSVWSRYLLAAENVVGIVRNASIDHIRYRHPLLVNTFWIVAAIQLVQGAFAKTNCEKVLAQSNFELLCLTLIQHEQYWSTSPVLLQNLKKLQRSLD</sequence>
<keyword evidence="3" id="KW-0805">Transcription regulation</keyword>